<feature type="region of interest" description="Disordered" evidence="1">
    <location>
        <begin position="33"/>
        <end position="53"/>
    </location>
</feature>
<evidence type="ECO:0000256" key="1">
    <source>
        <dbReference type="SAM" id="MobiDB-lite"/>
    </source>
</evidence>
<evidence type="ECO:0000313" key="2">
    <source>
        <dbReference type="EMBL" id="ARP93303.1"/>
    </source>
</evidence>
<gene>
    <name evidence="2" type="ORF">CAL15_02210</name>
</gene>
<name>A0A1W6Z7E7_9BORD</name>
<proteinExistence type="predicted"/>
<dbReference type="KEGG" id="bgm:CAL15_02210"/>
<accession>A0A1W6Z7E7</accession>
<keyword evidence="3" id="KW-1185">Reference proteome</keyword>
<protein>
    <submittedName>
        <fullName evidence="2">Uncharacterized protein</fullName>
    </submittedName>
</protein>
<reference evidence="2 3" key="1">
    <citation type="submission" date="2017-05" db="EMBL/GenBank/DDBJ databases">
        <title>Complete and WGS of Bordetella genogroups.</title>
        <authorList>
            <person name="Spilker T."/>
            <person name="LiPuma J."/>
        </authorList>
    </citation>
    <scope>NUCLEOTIDE SEQUENCE [LARGE SCALE GENOMIC DNA]</scope>
    <source>
        <strain evidence="2 3">AU7206</strain>
    </source>
</reference>
<dbReference type="AlphaFoldDB" id="A0A1W6Z7E7"/>
<dbReference type="Proteomes" id="UP000194161">
    <property type="component" value="Chromosome"/>
</dbReference>
<evidence type="ECO:0000313" key="3">
    <source>
        <dbReference type="Proteomes" id="UP000194161"/>
    </source>
</evidence>
<dbReference type="EMBL" id="CP021111">
    <property type="protein sequence ID" value="ARP93303.1"/>
    <property type="molecule type" value="Genomic_DNA"/>
</dbReference>
<sequence length="75" mass="8636">MYAYGLTPTMGIIGGLYFFDTLRPAKRVSRQPCAARRRTVHRDMAPVARRQTPCRAKHRRLMQKFATKQLLQGGM</sequence>
<organism evidence="2 3">
    <name type="scientific">Bordetella genomosp. 13</name>
    <dbReference type="NCBI Taxonomy" id="463040"/>
    <lineage>
        <taxon>Bacteria</taxon>
        <taxon>Pseudomonadati</taxon>
        <taxon>Pseudomonadota</taxon>
        <taxon>Betaproteobacteria</taxon>
        <taxon>Burkholderiales</taxon>
        <taxon>Alcaligenaceae</taxon>
        <taxon>Bordetella</taxon>
    </lineage>
</organism>